<accession>A0AAV1EB72</accession>
<feature type="compositionally biased region" description="Low complexity" evidence="1">
    <location>
        <begin position="253"/>
        <end position="282"/>
    </location>
</feature>
<evidence type="ECO:0000256" key="1">
    <source>
        <dbReference type="SAM" id="MobiDB-lite"/>
    </source>
</evidence>
<dbReference type="AlphaFoldDB" id="A0AAV1EB72"/>
<sequence>MQKASQQSLLTPTAKFVMDLLLKPTAIDEEPSTTVDQMVLQSGHVITAAVKVATSIDELLQSEAVIAPIATTLDEPLSCVLETNLQPAETLDGSTSGLTMAEKIAIPVDIPDNPPFLEDAPPGEGAVGIELKDTLCNQPDSPIAVENHHLPSALMAAASKSGTTTSPDVEIRSGTPVSNSLIVHPPSAQQNPVNDAVDRAPLVSKEDKMQADSAATAPSADKSLTPSNQKILTQNMITPNQHVPISNEKKTKSNSPSMQISRSSSESIFFENNKSSSSKNSIQRLNPEAPEFTVSPQPILEVLLPLTAPKLYLSKDDTEIWKNTETFNPNYLIEDIQSEGGLNHASNDSDNDFDMEYAMEQESFYSEVSAPTYHNRSKKAKAKKKVQVHRSARLNKD</sequence>
<evidence type="ECO:0000313" key="2">
    <source>
        <dbReference type="EMBL" id="CAI9116836.1"/>
    </source>
</evidence>
<dbReference type="EMBL" id="OX459125">
    <property type="protein sequence ID" value="CAI9116836.1"/>
    <property type="molecule type" value="Genomic_DNA"/>
</dbReference>
<proteinExistence type="predicted"/>
<feature type="region of interest" description="Disordered" evidence="1">
    <location>
        <begin position="206"/>
        <end position="282"/>
    </location>
</feature>
<gene>
    <name evidence="2" type="ORF">OLC1_LOCUS23025</name>
</gene>
<evidence type="ECO:0000313" key="3">
    <source>
        <dbReference type="Proteomes" id="UP001161247"/>
    </source>
</evidence>
<name>A0AAV1EB72_OLDCO</name>
<reference evidence="2" key="1">
    <citation type="submission" date="2023-03" db="EMBL/GenBank/DDBJ databases">
        <authorList>
            <person name="Julca I."/>
        </authorList>
    </citation>
    <scope>NUCLEOTIDE SEQUENCE</scope>
</reference>
<organism evidence="2 3">
    <name type="scientific">Oldenlandia corymbosa var. corymbosa</name>
    <dbReference type="NCBI Taxonomy" id="529605"/>
    <lineage>
        <taxon>Eukaryota</taxon>
        <taxon>Viridiplantae</taxon>
        <taxon>Streptophyta</taxon>
        <taxon>Embryophyta</taxon>
        <taxon>Tracheophyta</taxon>
        <taxon>Spermatophyta</taxon>
        <taxon>Magnoliopsida</taxon>
        <taxon>eudicotyledons</taxon>
        <taxon>Gunneridae</taxon>
        <taxon>Pentapetalae</taxon>
        <taxon>asterids</taxon>
        <taxon>lamiids</taxon>
        <taxon>Gentianales</taxon>
        <taxon>Rubiaceae</taxon>
        <taxon>Rubioideae</taxon>
        <taxon>Spermacoceae</taxon>
        <taxon>Hedyotis-Oldenlandia complex</taxon>
        <taxon>Oldenlandia</taxon>
    </lineage>
</organism>
<feature type="region of interest" description="Disordered" evidence="1">
    <location>
        <begin position="158"/>
        <end position="194"/>
    </location>
</feature>
<feature type="compositionally biased region" description="Basic residues" evidence="1">
    <location>
        <begin position="375"/>
        <end position="397"/>
    </location>
</feature>
<protein>
    <submittedName>
        <fullName evidence="2">OLC1v1018100C1</fullName>
    </submittedName>
</protein>
<feature type="compositionally biased region" description="Polar residues" evidence="1">
    <location>
        <begin position="222"/>
        <end position="244"/>
    </location>
</feature>
<feature type="region of interest" description="Disordered" evidence="1">
    <location>
        <begin position="368"/>
        <end position="397"/>
    </location>
</feature>
<dbReference type="Proteomes" id="UP001161247">
    <property type="component" value="Chromosome 8"/>
</dbReference>
<keyword evidence="3" id="KW-1185">Reference proteome</keyword>
<feature type="compositionally biased region" description="Polar residues" evidence="1">
    <location>
        <begin position="175"/>
        <end position="193"/>
    </location>
</feature>